<proteinExistence type="predicted"/>
<reference evidence="1 2" key="1">
    <citation type="journal article" date="2019" name="Int. J. Syst. Evol. Microbiol.">
        <title>The Global Catalogue of Microorganisms (GCM) 10K type strain sequencing project: providing services to taxonomists for standard genome sequencing and annotation.</title>
        <authorList>
            <consortium name="The Broad Institute Genomics Platform"/>
            <consortium name="The Broad Institute Genome Sequencing Center for Infectious Disease"/>
            <person name="Wu L."/>
            <person name="Ma J."/>
        </authorList>
    </citation>
    <scope>NUCLEOTIDE SEQUENCE [LARGE SCALE GENOMIC DNA]</scope>
    <source>
        <strain evidence="1 2">JCM 14545</strain>
    </source>
</reference>
<evidence type="ECO:0000313" key="2">
    <source>
        <dbReference type="Proteomes" id="UP001501116"/>
    </source>
</evidence>
<gene>
    <name evidence="1" type="ORF">GCM10009754_50760</name>
</gene>
<dbReference type="RefSeq" id="WP_344423732.1">
    <property type="nucleotide sequence ID" value="NZ_BAAANN010000021.1"/>
</dbReference>
<dbReference type="EMBL" id="BAAANN010000021">
    <property type="protein sequence ID" value="GAA1970667.1"/>
    <property type="molecule type" value="Genomic_DNA"/>
</dbReference>
<sequence length="45" mass="5167">MTHVVLFHPAEHGHTVETPGYHDGEVFEDLDAGLSRRDLRRYTGF</sequence>
<accession>A0ABN2RKI2</accession>
<comment type="caution">
    <text evidence="1">The sequence shown here is derived from an EMBL/GenBank/DDBJ whole genome shotgun (WGS) entry which is preliminary data.</text>
</comment>
<name>A0ABN2RKI2_9PSEU</name>
<organism evidence="1 2">
    <name type="scientific">Amycolatopsis minnesotensis</name>
    <dbReference type="NCBI Taxonomy" id="337894"/>
    <lineage>
        <taxon>Bacteria</taxon>
        <taxon>Bacillati</taxon>
        <taxon>Actinomycetota</taxon>
        <taxon>Actinomycetes</taxon>
        <taxon>Pseudonocardiales</taxon>
        <taxon>Pseudonocardiaceae</taxon>
        <taxon>Amycolatopsis</taxon>
    </lineage>
</organism>
<dbReference type="Proteomes" id="UP001501116">
    <property type="component" value="Unassembled WGS sequence"/>
</dbReference>
<protein>
    <submittedName>
        <fullName evidence="1">Uncharacterized protein</fullName>
    </submittedName>
</protein>
<evidence type="ECO:0000313" key="1">
    <source>
        <dbReference type="EMBL" id="GAA1970667.1"/>
    </source>
</evidence>
<keyword evidence="2" id="KW-1185">Reference proteome</keyword>